<dbReference type="InterPro" id="IPR023772">
    <property type="entry name" value="DNA-bd_HTH_TetR-type_CS"/>
</dbReference>
<keyword evidence="2 4" id="KW-0238">DNA-binding</keyword>
<dbReference type="PRINTS" id="PR00455">
    <property type="entry name" value="HTHTETR"/>
</dbReference>
<dbReference type="EMBL" id="BAEH01000044">
    <property type="protein sequence ID" value="GAB17967.1"/>
    <property type="molecule type" value="Genomic_DNA"/>
</dbReference>
<dbReference type="PROSITE" id="PS50977">
    <property type="entry name" value="HTH_TETR_2"/>
    <property type="match status" value="2"/>
</dbReference>
<sequence length="446" mass="48037">MAQASGSYTKPPRGRGRPPVQGLWDRRREEIVTAAVEVMSSVGYEDASMAQIARAAGIGSATIYRYVGSKRELLDDVFESVTRQVVAALLPAESSDDSTDLDIIDQASTVGGRLYDLIESDLALVKLLAVQASAVDKALQERVLRINALINAQISASLGRVTNDGNQARSQAERGLSARLIVGLGLPGAVVTVRGTSTPRHRRGYVRSMKSIALQGMFASDVQVPSVVLARLSGRLADSGIAAAVEAHTRPESRRSELLDAALECFAAQSYRETGASAIAERAGVSHGTFYNYFDNRREVVDELVARETRNLMALVEFQRPRPRTAVEFQIGLAAIVRRLAGYAAKHRAALEFVILGAPGVDDRALNGLLALWEQLLWLCEGYVRSGVADGYLRDDVEVVFLAEALLSVLYTSITATVVRPVASADIDTQVTTTVAFACHGLRSHG</sequence>
<feature type="domain" description="HTH tetR-type" evidence="6">
    <location>
        <begin position="252"/>
        <end position="312"/>
    </location>
</feature>
<evidence type="ECO:0000313" key="7">
    <source>
        <dbReference type="EMBL" id="GAB17967.1"/>
    </source>
</evidence>
<dbReference type="InterPro" id="IPR036271">
    <property type="entry name" value="Tet_transcr_reg_TetR-rel_C_sf"/>
</dbReference>
<dbReference type="Pfam" id="PF00440">
    <property type="entry name" value="TetR_N"/>
    <property type="match status" value="2"/>
</dbReference>
<dbReference type="PANTHER" id="PTHR30055">
    <property type="entry name" value="HTH-TYPE TRANSCRIPTIONAL REGULATOR RUTR"/>
    <property type="match status" value="1"/>
</dbReference>
<gene>
    <name evidence="7" type="ORF">GOEFS_044_00030</name>
</gene>
<dbReference type="InterPro" id="IPR050109">
    <property type="entry name" value="HTH-type_TetR-like_transc_reg"/>
</dbReference>
<keyword evidence="8" id="KW-1185">Reference proteome</keyword>
<dbReference type="eggNOG" id="COG1309">
    <property type="taxonomic scope" value="Bacteria"/>
</dbReference>
<dbReference type="STRING" id="1077974.GOEFS_044_00030"/>
<evidence type="ECO:0000256" key="4">
    <source>
        <dbReference type="PROSITE-ProRule" id="PRU00335"/>
    </source>
</evidence>
<name>H0QYR6_9ACTN</name>
<dbReference type="OrthoDB" id="3190535at2"/>
<evidence type="ECO:0000256" key="2">
    <source>
        <dbReference type="ARBA" id="ARBA00023125"/>
    </source>
</evidence>
<dbReference type="PROSITE" id="PS01081">
    <property type="entry name" value="HTH_TETR_1"/>
    <property type="match status" value="1"/>
</dbReference>
<dbReference type="GO" id="GO:0000976">
    <property type="term" value="F:transcription cis-regulatory region binding"/>
    <property type="evidence" value="ECO:0007669"/>
    <property type="project" value="TreeGrafter"/>
</dbReference>
<organism evidence="7 8">
    <name type="scientific">Gordonia effusa NBRC 100432</name>
    <dbReference type="NCBI Taxonomy" id="1077974"/>
    <lineage>
        <taxon>Bacteria</taxon>
        <taxon>Bacillati</taxon>
        <taxon>Actinomycetota</taxon>
        <taxon>Actinomycetes</taxon>
        <taxon>Mycobacteriales</taxon>
        <taxon>Gordoniaceae</taxon>
        <taxon>Gordonia</taxon>
    </lineage>
</organism>
<reference evidence="7 8" key="1">
    <citation type="submission" date="2011-12" db="EMBL/GenBank/DDBJ databases">
        <title>Whole genome shotgun sequence of Gordonia effusa NBRC 100432.</title>
        <authorList>
            <person name="Yoshida I."/>
            <person name="Takarada H."/>
            <person name="Hosoyama A."/>
            <person name="Tsuchikane K."/>
            <person name="Katsumata H."/>
            <person name="Yamazaki S."/>
            <person name="Fujita N."/>
        </authorList>
    </citation>
    <scope>NUCLEOTIDE SEQUENCE [LARGE SCALE GENOMIC DNA]</scope>
    <source>
        <strain evidence="7 8">NBRC 100432</strain>
    </source>
</reference>
<dbReference type="InterPro" id="IPR001647">
    <property type="entry name" value="HTH_TetR"/>
</dbReference>
<dbReference type="GO" id="GO:0003700">
    <property type="term" value="F:DNA-binding transcription factor activity"/>
    <property type="evidence" value="ECO:0007669"/>
    <property type="project" value="TreeGrafter"/>
</dbReference>
<keyword evidence="1" id="KW-0805">Transcription regulation</keyword>
<protein>
    <submittedName>
        <fullName evidence="7">Putative TetR family transcriptional regulator</fullName>
    </submittedName>
</protein>
<accession>H0QYR6</accession>
<evidence type="ECO:0000256" key="5">
    <source>
        <dbReference type="SAM" id="MobiDB-lite"/>
    </source>
</evidence>
<dbReference type="SUPFAM" id="SSF46689">
    <property type="entry name" value="Homeodomain-like"/>
    <property type="match status" value="2"/>
</dbReference>
<dbReference type="Proteomes" id="UP000035034">
    <property type="component" value="Unassembled WGS sequence"/>
</dbReference>
<dbReference type="InterPro" id="IPR009057">
    <property type="entry name" value="Homeodomain-like_sf"/>
</dbReference>
<feature type="domain" description="HTH tetR-type" evidence="6">
    <location>
        <begin position="25"/>
        <end position="85"/>
    </location>
</feature>
<feature type="DNA-binding region" description="H-T-H motif" evidence="4">
    <location>
        <begin position="275"/>
        <end position="294"/>
    </location>
</feature>
<dbReference type="AlphaFoldDB" id="H0QYR6"/>
<proteinExistence type="predicted"/>
<dbReference type="SUPFAM" id="SSF48498">
    <property type="entry name" value="Tetracyclin repressor-like, C-terminal domain"/>
    <property type="match status" value="1"/>
</dbReference>
<dbReference type="Gene3D" id="1.10.357.10">
    <property type="entry name" value="Tetracycline Repressor, domain 2"/>
    <property type="match status" value="2"/>
</dbReference>
<feature type="DNA-binding region" description="H-T-H motif" evidence="4">
    <location>
        <begin position="48"/>
        <end position="67"/>
    </location>
</feature>
<evidence type="ECO:0000256" key="1">
    <source>
        <dbReference type="ARBA" id="ARBA00023015"/>
    </source>
</evidence>
<feature type="region of interest" description="Disordered" evidence="5">
    <location>
        <begin position="1"/>
        <end position="23"/>
    </location>
</feature>
<comment type="caution">
    <text evidence="7">The sequence shown here is derived from an EMBL/GenBank/DDBJ whole genome shotgun (WGS) entry which is preliminary data.</text>
</comment>
<dbReference type="RefSeq" id="WP_007317304.1">
    <property type="nucleotide sequence ID" value="NZ_BAEH01000044.1"/>
</dbReference>
<evidence type="ECO:0000313" key="8">
    <source>
        <dbReference type="Proteomes" id="UP000035034"/>
    </source>
</evidence>
<dbReference type="PANTHER" id="PTHR30055:SF234">
    <property type="entry name" value="HTH-TYPE TRANSCRIPTIONAL REGULATOR BETI"/>
    <property type="match status" value="1"/>
</dbReference>
<keyword evidence="3" id="KW-0804">Transcription</keyword>
<evidence type="ECO:0000256" key="3">
    <source>
        <dbReference type="ARBA" id="ARBA00023163"/>
    </source>
</evidence>
<evidence type="ECO:0000259" key="6">
    <source>
        <dbReference type="PROSITE" id="PS50977"/>
    </source>
</evidence>